<feature type="domain" description="RanBP2-type" evidence="6">
    <location>
        <begin position="283"/>
        <end position="312"/>
    </location>
</feature>
<feature type="region of interest" description="Disordered" evidence="5">
    <location>
        <begin position="34"/>
        <end position="67"/>
    </location>
</feature>
<dbReference type="Gene3D" id="4.10.1060.10">
    <property type="entry name" value="Zinc finger, RanBP2-type"/>
    <property type="match status" value="3"/>
</dbReference>
<dbReference type="OrthoDB" id="448399at2759"/>
<evidence type="ECO:0000259" key="6">
    <source>
        <dbReference type="PROSITE" id="PS50199"/>
    </source>
</evidence>
<dbReference type="GO" id="GO:0008270">
    <property type="term" value="F:zinc ion binding"/>
    <property type="evidence" value="ECO:0007669"/>
    <property type="project" value="UniProtKB-KW"/>
</dbReference>
<dbReference type="Pfam" id="PF00641">
    <property type="entry name" value="Zn_ribbon_RanBP"/>
    <property type="match status" value="4"/>
</dbReference>
<gene>
    <name evidence="7" type="ORF">EZS28_008084</name>
</gene>
<keyword evidence="2 4" id="KW-0863">Zinc-finger</keyword>
<evidence type="ECO:0000313" key="7">
    <source>
        <dbReference type="EMBL" id="KAA6396388.1"/>
    </source>
</evidence>
<feature type="domain" description="RanBP2-type" evidence="6">
    <location>
        <begin position="237"/>
        <end position="266"/>
    </location>
</feature>
<dbReference type="PROSITE" id="PS01358">
    <property type="entry name" value="ZF_RANBP2_1"/>
    <property type="match status" value="4"/>
</dbReference>
<dbReference type="SMART" id="SM00547">
    <property type="entry name" value="ZnF_RBZ"/>
    <property type="match status" value="4"/>
</dbReference>
<dbReference type="InterPro" id="IPR001876">
    <property type="entry name" value="Znf_RanBP2"/>
</dbReference>
<evidence type="ECO:0000256" key="3">
    <source>
        <dbReference type="ARBA" id="ARBA00022833"/>
    </source>
</evidence>
<evidence type="ECO:0000256" key="1">
    <source>
        <dbReference type="ARBA" id="ARBA00022723"/>
    </source>
</evidence>
<keyword evidence="3" id="KW-0862">Zinc</keyword>
<organism evidence="7 8">
    <name type="scientific">Streblomastix strix</name>
    <dbReference type="NCBI Taxonomy" id="222440"/>
    <lineage>
        <taxon>Eukaryota</taxon>
        <taxon>Metamonada</taxon>
        <taxon>Preaxostyla</taxon>
        <taxon>Oxymonadida</taxon>
        <taxon>Streblomastigidae</taxon>
        <taxon>Streblomastix</taxon>
    </lineage>
</organism>
<proteinExistence type="predicted"/>
<dbReference type="PROSITE" id="PS50199">
    <property type="entry name" value="ZF_RANBP2_2"/>
    <property type="match status" value="4"/>
</dbReference>
<evidence type="ECO:0000313" key="8">
    <source>
        <dbReference type="Proteomes" id="UP000324800"/>
    </source>
</evidence>
<reference evidence="7 8" key="1">
    <citation type="submission" date="2019-03" db="EMBL/GenBank/DDBJ databases">
        <title>Single cell metagenomics reveals metabolic interactions within the superorganism composed of flagellate Streblomastix strix and complex community of Bacteroidetes bacteria on its surface.</title>
        <authorList>
            <person name="Treitli S.C."/>
            <person name="Kolisko M."/>
            <person name="Husnik F."/>
            <person name="Keeling P."/>
            <person name="Hampl V."/>
        </authorList>
    </citation>
    <scope>NUCLEOTIDE SEQUENCE [LARGE SCALE GENOMIC DNA]</scope>
    <source>
        <strain evidence="7">ST1C</strain>
    </source>
</reference>
<feature type="domain" description="RanBP2-type" evidence="6">
    <location>
        <begin position="9"/>
        <end position="38"/>
    </location>
</feature>
<dbReference type="Proteomes" id="UP000324800">
    <property type="component" value="Unassembled WGS sequence"/>
</dbReference>
<dbReference type="InterPro" id="IPR036443">
    <property type="entry name" value="Znf_RanBP2_sf"/>
</dbReference>
<comment type="caution">
    <text evidence="7">The sequence shown here is derived from an EMBL/GenBank/DDBJ whole genome shotgun (WGS) entry which is preliminary data.</text>
</comment>
<name>A0A5J4WNI3_9EUKA</name>
<evidence type="ECO:0000256" key="4">
    <source>
        <dbReference type="PROSITE-ProRule" id="PRU00322"/>
    </source>
</evidence>
<dbReference type="EMBL" id="SNRW01001438">
    <property type="protein sequence ID" value="KAA6396388.1"/>
    <property type="molecule type" value="Genomic_DNA"/>
</dbReference>
<dbReference type="SUPFAM" id="SSF90209">
    <property type="entry name" value="Ran binding protein zinc finger-like"/>
    <property type="match status" value="4"/>
</dbReference>
<evidence type="ECO:0000256" key="5">
    <source>
        <dbReference type="SAM" id="MobiDB-lite"/>
    </source>
</evidence>
<accession>A0A5J4WNI3</accession>
<dbReference type="PANTHER" id="PTHR12999:SF17">
    <property type="entry name" value="ZINC FINGER RAN-BINDING DOMAIN-CONTAINING PROTEIN 2"/>
    <property type="match status" value="1"/>
</dbReference>
<dbReference type="PANTHER" id="PTHR12999">
    <property type="entry name" value="ZINC FINGER RAN-BINDING DOMAIN-CONTAINING PROTEIN 2 ZRANB2-RELATED"/>
    <property type="match status" value="1"/>
</dbReference>
<keyword evidence="1" id="KW-0479">Metal-binding</keyword>
<evidence type="ECO:0000256" key="2">
    <source>
        <dbReference type="ARBA" id="ARBA00022771"/>
    </source>
</evidence>
<protein>
    <recommendedName>
        <fullName evidence="6">RanBP2-type domain-containing protein</fullName>
    </recommendedName>
</protein>
<feature type="domain" description="RanBP2-type" evidence="6">
    <location>
        <begin position="183"/>
        <end position="212"/>
    </location>
</feature>
<sequence>MSGSREQTRPGDWKCPKCSAVNYSRREQCYRCKVPKDSASNPSEPPSQLDYYSNAHAHSGAGQYKEPPIQYQEPHYKEPPIQFNEHVPYQEQMPYKDQMPYREQIPYQDQIPYREQIPYKDPIPYREQIPYKDQMHYQDPIPYRENVYPNLGGMYQQQESNYPGSKMPIQGGIPFPGIIQPTFQGEWVCIQCRALNHGQRSECFICGFSRWAQFPQRSLGRGGHFGPGSNIQKKTRKEGDWVCPQCQYVNYAFRKQCSKCQTSKEESKLICYKDEKGHVIKPREGDWKCPHCESYNYAFRKVCVKCQKEKGSE</sequence>
<dbReference type="AlphaFoldDB" id="A0A5J4WNI3"/>